<dbReference type="Gene3D" id="3.30.70.360">
    <property type="match status" value="1"/>
</dbReference>
<evidence type="ECO:0000256" key="2">
    <source>
        <dbReference type="ARBA" id="ARBA00022723"/>
    </source>
</evidence>
<evidence type="ECO:0000313" key="5">
    <source>
        <dbReference type="EMBL" id="MFC3144310.1"/>
    </source>
</evidence>
<evidence type="ECO:0000256" key="3">
    <source>
        <dbReference type="ARBA" id="ARBA00022801"/>
    </source>
</evidence>
<dbReference type="Pfam" id="PF01546">
    <property type="entry name" value="Peptidase_M20"/>
    <property type="match status" value="1"/>
</dbReference>
<name>A0ABV7GVT4_9RHOB</name>
<proteinExistence type="predicted"/>
<dbReference type="RefSeq" id="WP_275634696.1">
    <property type="nucleotide sequence ID" value="NZ_JBHRTB010000010.1"/>
</dbReference>
<dbReference type="InterPro" id="IPR051458">
    <property type="entry name" value="Cyt/Met_Dipeptidase"/>
</dbReference>
<keyword evidence="6" id="KW-1185">Reference proteome</keyword>
<accession>A0ABV7GVT4</accession>
<dbReference type="Gene3D" id="3.40.630.10">
    <property type="entry name" value="Zn peptidases"/>
    <property type="match status" value="1"/>
</dbReference>
<sequence>MSRQEATSRASAYVDDGRFARDMAARIAVRSESPREDSAADHLQYLQGQIQPMLSEMGFACRLLDNPDLPRLPALFAERAEDPGLPTVLVYGHGDVLWGMEGEWADGLSPWEATVVGDRLYGRGAVDNKGQHTINLEALRIVIETRGRLGFNAKILIEMGEECGSPGLGGIAEAHSDLLAADVLIASDGPRVSTRTPTVFLGARGSHGFTLRCDLREGGHHSGNWGGILPNAGIRLAQAISVITDAKGKIAVPEWRPDEIPANVLAALRGIALEFGPDDPQTDDDWGEPGLTGATQLLGWCNFEVTSFVCGNPQAPVNAIPGQARATCQLRYIAEIDHTRIVTALREHLDRHGFADVEIVEGSRHFFHATRTDPDNAWVRLAVASITQTMGAPPALSPNFGGALPNEVFAETLGLPTIWIPHSHPACAQHAPNEHMMLDVAREGTQMMAGLFWDIGDGRLGAG</sequence>
<dbReference type="EMBL" id="JBHRTB010000010">
    <property type="protein sequence ID" value="MFC3144310.1"/>
    <property type="molecule type" value="Genomic_DNA"/>
</dbReference>
<dbReference type="PANTHER" id="PTHR43270:SF12">
    <property type="entry name" value="SUCCINYL-DIAMINOPIMELATE DESUCCINYLASE"/>
    <property type="match status" value="1"/>
</dbReference>
<reference evidence="6" key="1">
    <citation type="journal article" date="2019" name="Int. J. Syst. Evol. Microbiol.">
        <title>The Global Catalogue of Microorganisms (GCM) 10K type strain sequencing project: providing services to taxonomists for standard genome sequencing and annotation.</title>
        <authorList>
            <consortium name="The Broad Institute Genomics Platform"/>
            <consortium name="The Broad Institute Genome Sequencing Center for Infectious Disease"/>
            <person name="Wu L."/>
            <person name="Ma J."/>
        </authorList>
    </citation>
    <scope>NUCLEOTIDE SEQUENCE [LARGE SCALE GENOMIC DNA]</scope>
    <source>
        <strain evidence="6">KCTC 52366</strain>
    </source>
</reference>
<evidence type="ECO:0000313" key="6">
    <source>
        <dbReference type="Proteomes" id="UP001595632"/>
    </source>
</evidence>
<dbReference type="NCBIfam" id="NF005478">
    <property type="entry name" value="PRK07079.1"/>
    <property type="match status" value="1"/>
</dbReference>
<dbReference type="SUPFAM" id="SSF53187">
    <property type="entry name" value="Zn-dependent exopeptidases"/>
    <property type="match status" value="1"/>
</dbReference>
<dbReference type="InterPro" id="IPR002933">
    <property type="entry name" value="Peptidase_M20"/>
</dbReference>
<keyword evidence="1" id="KW-0645">Protease</keyword>
<evidence type="ECO:0000259" key="4">
    <source>
        <dbReference type="Pfam" id="PF07687"/>
    </source>
</evidence>
<protein>
    <submittedName>
        <fullName evidence="5">M20 family metallopeptidase</fullName>
    </submittedName>
</protein>
<feature type="domain" description="Peptidase M20 dimerisation" evidence="4">
    <location>
        <begin position="202"/>
        <end position="353"/>
    </location>
</feature>
<gene>
    <name evidence="5" type="ORF">ACFOGP_16425</name>
</gene>
<keyword evidence="2" id="KW-0479">Metal-binding</keyword>
<dbReference type="Pfam" id="PF07687">
    <property type="entry name" value="M20_dimer"/>
    <property type="match status" value="1"/>
</dbReference>
<dbReference type="Proteomes" id="UP001595632">
    <property type="component" value="Unassembled WGS sequence"/>
</dbReference>
<comment type="caution">
    <text evidence="5">The sequence shown here is derived from an EMBL/GenBank/DDBJ whole genome shotgun (WGS) entry which is preliminary data.</text>
</comment>
<organism evidence="5 6">
    <name type="scientific">Psychromarinibacter halotolerans</name>
    <dbReference type="NCBI Taxonomy" id="1775175"/>
    <lineage>
        <taxon>Bacteria</taxon>
        <taxon>Pseudomonadati</taxon>
        <taxon>Pseudomonadota</taxon>
        <taxon>Alphaproteobacteria</taxon>
        <taxon>Rhodobacterales</taxon>
        <taxon>Paracoccaceae</taxon>
        <taxon>Psychromarinibacter</taxon>
    </lineage>
</organism>
<evidence type="ECO:0000256" key="1">
    <source>
        <dbReference type="ARBA" id="ARBA00022670"/>
    </source>
</evidence>
<dbReference type="InterPro" id="IPR011650">
    <property type="entry name" value="Peptidase_M20_dimer"/>
</dbReference>
<keyword evidence="3" id="KW-0378">Hydrolase</keyword>
<dbReference type="PANTHER" id="PTHR43270">
    <property type="entry name" value="BETA-ALA-HIS DIPEPTIDASE"/>
    <property type="match status" value="1"/>
</dbReference>